<gene>
    <name evidence="1" type="ORF">NCTC10132_00787</name>
</gene>
<dbReference type="Proteomes" id="UP000257559">
    <property type="component" value="Chromosome"/>
</dbReference>
<name>A0A3B0PKV4_9BACT</name>
<dbReference type="AlphaFoldDB" id="A0A3B0PKV4"/>
<feature type="non-terminal residue" evidence="1">
    <location>
        <position position="55"/>
    </location>
</feature>
<evidence type="ECO:0000313" key="2">
    <source>
        <dbReference type="Proteomes" id="UP000257559"/>
    </source>
</evidence>
<evidence type="ECO:0000313" key="1">
    <source>
        <dbReference type="EMBL" id="SYV97422.1"/>
    </source>
</evidence>
<keyword evidence="2" id="KW-1185">Reference proteome</keyword>
<sequence>MDGSNYKDVRKEIIKLGFETKEAFSRLITYTFGGSYFKNLMTQGTNSSLNNTITW</sequence>
<proteinExistence type="predicted"/>
<organism evidence="1 2">
    <name type="scientific">Mycoplasmopsis edwardii</name>
    <dbReference type="NCBI Taxonomy" id="53558"/>
    <lineage>
        <taxon>Bacteria</taxon>
        <taxon>Bacillati</taxon>
        <taxon>Mycoplasmatota</taxon>
        <taxon>Mycoplasmoidales</taxon>
        <taxon>Metamycoplasmataceae</taxon>
        <taxon>Mycoplasmopsis</taxon>
    </lineage>
</organism>
<dbReference type="KEGG" id="medw:NCTC10132_00787"/>
<protein>
    <submittedName>
        <fullName evidence="1">Uncharacterized protein</fullName>
    </submittedName>
</protein>
<reference evidence="2" key="1">
    <citation type="submission" date="2018-06" db="EMBL/GenBank/DDBJ databases">
        <authorList>
            <consortium name="Pathogen Informatics"/>
        </authorList>
    </citation>
    <scope>NUCLEOTIDE SEQUENCE [LARGE SCALE GENOMIC DNA]</scope>
    <source>
        <strain evidence="2">NCTC10132</strain>
    </source>
</reference>
<accession>A0A3B0PKV4</accession>
<dbReference type="EMBL" id="LS991951">
    <property type="protein sequence ID" value="SYV97422.1"/>
    <property type="molecule type" value="Genomic_DNA"/>
</dbReference>